<dbReference type="AlphaFoldDB" id="A0A2P2QVT8"/>
<reference evidence="1" key="1">
    <citation type="submission" date="2018-02" db="EMBL/GenBank/DDBJ databases">
        <title>Rhizophora mucronata_Transcriptome.</title>
        <authorList>
            <person name="Meera S.P."/>
            <person name="Sreeshan A."/>
            <person name="Augustine A."/>
        </authorList>
    </citation>
    <scope>NUCLEOTIDE SEQUENCE</scope>
    <source>
        <tissue evidence="1">Leaf</tissue>
    </source>
</reference>
<dbReference type="EMBL" id="GGEC01090648">
    <property type="protein sequence ID" value="MBX71132.1"/>
    <property type="molecule type" value="Transcribed_RNA"/>
</dbReference>
<accession>A0A2P2QVT8</accession>
<evidence type="ECO:0000313" key="1">
    <source>
        <dbReference type="EMBL" id="MBX71132.1"/>
    </source>
</evidence>
<protein>
    <submittedName>
        <fullName evidence="1">Uncharacterized protein</fullName>
    </submittedName>
</protein>
<organism evidence="1">
    <name type="scientific">Rhizophora mucronata</name>
    <name type="common">Asiatic mangrove</name>
    <dbReference type="NCBI Taxonomy" id="61149"/>
    <lineage>
        <taxon>Eukaryota</taxon>
        <taxon>Viridiplantae</taxon>
        <taxon>Streptophyta</taxon>
        <taxon>Embryophyta</taxon>
        <taxon>Tracheophyta</taxon>
        <taxon>Spermatophyta</taxon>
        <taxon>Magnoliopsida</taxon>
        <taxon>eudicotyledons</taxon>
        <taxon>Gunneridae</taxon>
        <taxon>Pentapetalae</taxon>
        <taxon>rosids</taxon>
        <taxon>fabids</taxon>
        <taxon>Malpighiales</taxon>
        <taxon>Rhizophoraceae</taxon>
        <taxon>Rhizophora</taxon>
    </lineage>
</organism>
<proteinExistence type="predicted"/>
<sequence>MMHQSRRFCNNLSANTLSSISVKICFSKYQLKHGK</sequence>
<name>A0A2P2QVT8_RHIMU</name>